<keyword evidence="2" id="KW-0472">Membrane</keyword>
<feature type="transmembrane region" description="Helical" evidence="2">
    <location>
        <begin position="659"/>
        <end position="679"/>
    </location>
</feature>
<dbReference type="Proteomes" id="UP000006034">
    <property type="component" value="Unassembled WGS sequence"/>
</dbReference>
<feature type="transmembrane region" description="Helical" evidence="2">
    <location>
        <begin position="222"/>
        <end position="246"/>
    </location>
</feature>
<sequence length="914" mass="89159">MAVAGEQILTRLGFEVDGISLKSSLEKAAAFGSALRRAFADASAAFVGVAKGEAEVAAQADALGVSVERFAEWRFIAEQTGASSDALGASLKAMLANNPGLSDAASELERAGGAMREMGDAQREAYARGLGIDPSLIPMLTRDVSGLRDMFRSLYATAGTDAAQAAEDSKGFLDGMARLAGLCDLLAKTVALSLVGTARSGIEALGDAFVAHFDDIRRVLELVVALASAAAPAIGAALGLLVSWGGQLAGLLGTLDADLVAGIGKGIAAFMALRGAVGAAIIGFANLKEAWALLTAAFSANPYLLAIGAAVTLAVVVMDNWGAVKAFLLGVWDAVASGVRAAVDAVASAFDNAVNFVTGAGSAIAGAVGPAVSSAMGFAGAAVSGAADLLASAFGGAADVVSGLFSGMGAAIGIALQGIMDGFRLLGGLAAAIFSGDLSGALDAGIGLFRNFGETALGVFPALGEGILGGLSSLWGRVMEAFPDFGAWASGVAESVDSAFSGAAEAVAPAVSGLAEAAVSAFGGVADTLGAAFGDVAGAASSAFSGALDMVGPAASEAADRLSSALSGAVAFVSDRFPSLGAAAEAVGQGLASEFQSIRDLVASVFSGDLSGALDAALGLFSGFRETAFAIFAALGEAVLGVFAFVWGQVTASFPDFGAWAASSASAVAGAFGKALGWVREKLYGLVDMLPDWALEKLGWKRLPDAGAEDGMPGFRAPYAHGGQGAPAGNGGSGYGGLSSGNGSSGNAWGAGFAAGVSSGGAWGAGSVGGTPSDGAFAGAPAGGLGTGGSGAGSFGADGPGGPFFPGASGGSFGGAPGSSGQGRAPGGGSSRAGLFGPGFGTQPFFSPSTEAYLMAAPWQSAAMASAGGAVSLESRTEINVSGASSPDEVARRVAVEQDNINADLIRYAQGAAR</sequence>
<accession>E5Y6P5</accession>
<feature type="transmembrane region" description="Helical" evidence="2">
    <location>
        <begin position="266"/>
        <end position="285"/>
    </location>
</feature>
<evidence type="ECO:0000313" key="4">
    <source>
        <dbReference type="Proteomes" id="UP000006034"/>
    </source>
</evidence>
<keyword evidence="2" id="KW-0812">Transmembrane</keyword>
<comment type="caution">
    <text evidence="3">The sequence shown here is derived from an EMBL/GenBank/DDBJ whole genome shotgun (WGS) entry which is preliminary data.</text>
</comment>
<dbReference type="STRING" id="563192.HMPREF0179_01858"/>
<organism evidence="3 4">
    <name type="scientific">Bilophila wadsworthia (strain 3_1_6)</name>
    <dbReference type="NCBI Taxonomy" id="563192"/>
    <lineage>
        <taxon>Bacteria</taxon>
        <taxon>Pseudomonadati</taxon>
        <taxon>Thermodesulfobacteriota</taxon>
        <taxon>Desulfovibrionia</taxon>
        <taxon>Desulfovibrionales</taxon>
        <taxon>Desulfovibrionaceae</taxon>
        <taxon>Bilophila</taxon>
    </lineage>
</organism>
<feature type="transmembrane region" description="Helical" evidence="2">
    <location>
        <begin position="389"/>
        <end position="416"/>
    </location>
</feature>
<dbReference type="GeneID" id="78084128"/>
<dbReference type="eggNOG" id="COG5412">
    <property type="taxonomic scope" value="Bacteria"/>
</dbReference>
<name>E5Y6P5_BILW3</name>
<dbReference type="OrthoDB" id="163635at28221"/>
<gene>
    <name evidence="3" type="ORF">HMPREF0179_01858</name>
</gene>
<proteinExistence type="predicted"/>
<feature type="region of interest" description="Disordered" evidence="1">
    <location>
        <begin position="791"/>
        <end position="833"/>
    </location>
</feature>
<protein>
    <recommendedName>
        <fullName evidence="5">Phage tail tape measure protein, TP901 family, core region</fullName>
    </recommendedName>
</protein>
<evidence type="ECO:0000313" key="3">
    <source>
        <dbReference type="EMBL" id="EFV44321.1"/>
    </source>
</evidence>
<dbReference type="HOGENOM" id="CLU_318246_0_0_7"/>
<dbReference type="AlphaFoldDB" id="E5Y6P5"/>
<feature type="transmembrane region" description="Helical" evidence="2">
    <location>
        <begin position="292"/>
        <end position="317"/>
    </location>
</feature>
<keyword evidence="4" id="KW-1185">Reference proteome</keyword>
<evidence type="ECO:0000256" key="2">
    <source>
        <dbReference type="SAM" id="Phobius"/>
    </source>
</evidence>
<evidence type="ECO:0000256" key="1">
    <source>
        <dbReference type="SAM" id="MobiDB-lite"/>
    </source>
</evidence>
<reference evidence="3 4" key="2">
    <citation type="submission" date="2013-04" db="EMBL/GenBank/DDBJ databases">
        <title>The Genome Sequence of Bilophila wadsworthia 3_1_6.</title>
        <authorList>
            <consortium name="The Broad Institute Genomics Platform"/>
            <person name="Earl A."/>
            <person name="Ward D."/>
            <person name="Feldgarden M."/>
            <person name="Gevers D."/>
            <person name="Sibley C."/>
            <person name="Strauss J."/>
            <person name="Allen-Vercoe E."/>
            <person name="Walker B."/>
            <person name="Young S."/>
            <person name="Zeng Q."/>
            <person name="Gargeya S."/>
            <person name="Fitzgerald M."/>
            <person name="Haas B."/>
            <person name="Abouelleil A."/>
            <person name="Allen A.W."/>
            <person name="Alvarado L."/>
            <person name="Arachchi H.M."/>
            <person name="Berlin A.M."/>
            <person name="Chapman S.B."/>
            <person name="Gainer-Dewar J."/>
            <person name="Goldberg J."/>
            <person name="Griggs A."/>
            <person name="Gujja S."/>
            <person name="Hansen M."/>
            <person name="Howarth C."/>
            <person name="Imamovic A."/>
            <person name="Ireland A."/>
            <person name="Larimer J."/>
            <person name="McCowan C."/>
            <person name="Murphy C."/>
            <person name="Pearson M."/>
            <person name="Poon T.W."/>
            <person name="Priest M."/>
            <person name="Roberts A."/>
            <person name="Saif S."/>
            <person name="Shea T."/>
            <person name="Sisk P."/>
            <person name="Sykes S."/>
            <person name="Wortman J."/>
            <person name="Nusbaum C."/>
            <person name="Birren B."/>
        </authorList>
    </citation>
    <scope>NUCLEOTIDE SEQUENCE [LARGE SCALE GENOMIC DNA]</scope>
    <source>
        <strain evidence="3 4">3_1_6</strain>
    </source>
</reference>
<evidence type="ECO:0008006" key="5">
    <source>
        <dbReference type="Google" id="ProtNLM"/>
    </source>
</evidence>
<feature type="transmembrane region" description="Helical" evidence="2">
    <location>
        <begin position="355"/>
        <end position="383"/>
    </location>
</feature>
<dbReference type="RefSeq" id="WP_005027510.1">
    <property type="nucleotide sequence ID" value="NZ_KE150238.1"/>
</dbReference>
<feature type="transmembrane region" description="Helical" evidence="2">
    <location>
        <begin position="628"/>
        <end position="647"/>
    </location>
</feature>
<reference evidence="3 4" key="1">
    <citation type="submission" date="2010-10" db="EMBL/GenBank/DDBJ databases">
        <authorList>
            <consortium name="The Broad Institute Genome Sequencing Platform"/>
            <person name="Ward D."/>
            <person name="Earl A."/>
            <person name="Feldgarden M."/>
            <person name="Young S.K."/>
            <person name="Gargeya S."/>
            <person name="Zeng Q."/>
            <person name="Alvarado L."/>
            <person name="Berlin A."/>
            <person name="Bochicchio J."/>
            <person name="Chapman S.B."/>
            <person name="Chen Z."/>
            <person name="Freedman E."/>
            <person name="Gellesch M."/>
            <person name="Goldberg J."/>
            <person name="Griggs A."/>
            <person name="Gujja S."/>
            <person name="Heilman E."/>
            <person name="Heiman D."/>
            <person name="Howarth C."/>
            <person name="Mehta T."/>
            <person name="Neiman D."/>
            <person name="Pearson M."/>
            <person name="Roberts A."/>
            <person name="Saif S."/>
            <person name="Shea T."/>
            <person name="Shenoy N."/>
            <person name="Sisk P."/>
            <person name="Stolte C."/>
            <person name="Sykes S."/>
            <person name="White J."/>
            <person name="Yandava C."/>
            <person name="Allen-Vercoe E."/>
            <person name="Sibley C."/>
            <person name="Ambrose C.E."/>
            <person name="Strauss J."/>
            <person name="Daigneault M."/>
            <person name="Haas B."/>
            <person name="Nusbaum C."/>
            <person name="Birren B."/>
        </authorList>
    </citation>
    <scope>NUCLEOTIDE SEQUENCE [LARGE SCALE GENOMIC DNA]</scope>
    <source>
        <strain evidence="3 4">3_1_6</strain>
    </source>
</reference>
<dbReference type="EMBL" id="ADCP02000001">
    <property type="protein sequence ID" value="EFV44321.1"/>
    <property type="molecule type" value="Genomic_DNA"/>
</dbReference>
<feature type="transmembrane region" description="Helical" evidence="2">
    <location>
        <begin position="323"/>
        <end position="343"/>
    </location>
</feature>
<keyword evidence="2" id="KW-1133">Transmembrane helix</keyword>